<evidence type="ECO:0000259" key="8">
    <source>
        <dbReference type="Pfam" id="PF00483"/>
    </source>
</evidence>
<keyword evidence="11" id="KW-1185">Reference proteome</keyword>
<keyword evidence="5" id="KW-0547">Nucleotide-binding</keyword>
<keyword evidence="3 10" id="KW-0808">Transferase</keyword>
<feature type="domain" description="Nucleotidyl transferase" evidence="8">
    <location>
        <begin position="4"/>
        <end position="288"/>
    </location>
</feature>
<evidence type="ECO:0000256" key="6">
    <source>
        <dbReference type="ARBA" id="ARBA00023134"/>
    </source>
</evidence>
<name>A0A225EFG1_9BACT</name>
<proteinExistence type="inferred from homology"/>
<gene>
    <name evidence="10" type="ORF">FRUB_00676</name>
</gene>
<dbReference type="OrthoDB" id="9806359at2"/>
<keyword evidence="6" id="KW-0342">GTP-binding</keyword>
<dbReference type="InterPro" id="IPR029044">
    <property type="entry name" value="Nucleotide-diphossugar_trans"/>
</dbReference>
<dbReference type="InterPro" id="IPR054566">
    <property type="entry name" value="ManC/GMP-like_b-helix"/>
</dbReference>
<dbReference type="Pfam" id="PF22640">
    <property type="entry name" value="ManC_GMP_beta-helix"/>
    <property type="match status" value="1"/>
</dbReference>
<dbReference type="GO" id="GO:0009298">
    <property type="term" value="P:GDP-mannose biosynthetic process"/>
    <property type="evidence" value="ECO:0007669"/>
    <property type="project" value="TreeGrafter"/>
</dbReference>
<dbReference type="CDD" id="cd02509">
    <property type="entry name" value="GDP-M1P_Guanylyltransferase"/>
    <property type="match status" value="1"/>
</dbReference>
<dbReference type="Pfam" id="PF00483">
    <property type="entry name" value="NTP_transferase"/>
    <property type="match status" value="1"/>
</dbReference>
<evidence type="ECO:0000256" key="4">
    <source>
        <dbReference type="ARBA" id="ARBA00022695"/>
    </source>
</evidence>
<reference evidence="11" key="1">
    <citation type="submission" date="2017-06" db="EMBL/GenBank/DDBJ databases">
        <title>Genome analysis of Fimbriiglobus ruber SP5, the first member of the order Planctomycetales with confirmed chitinolytic capability.</title>
        <authorList>
            <person name="Ravin N.V."/>
            <person name="Rakitin A.L."/>
            <person name="Ivanova A.A."/>
            <person name="Beletsky A.V."/>
            <person name="Kulichevskaya I.S."/>
            <person name="Mardanov A.V."/>
            <person name="Dedysh S.N."/>
        </authorList>
    </citation>
    <scope>NUCLEOTIDE SEQUENCE [LARGE SCALE GENOMIC DNA]</scope>
    <source>
        <strain evidence="11">SP5</strain>
    </source>
</reference>
<dbReference type="EMBL" id="NIDE01000001">
    <property type="protein sequence ID" value="OWK46977.1"/>
    <property type="molecule type" value="Genomic_DNA"/>
</dbReference>
<keyword evidence="4 10" id="KW-0548">Nucleotidyltransferase</keyword>
<dbReference type="Proteomes" id="UP000214646">
    <property type="component" value="Unassembled WGS sequence"/>
</dbReference>
<sequence length="359" mass="39954">MLHAMIMAGGGGTRFWPRSRDHLPKQFLTFSGNRTLLQETVDRISAQVPPERTWVITGAKHVDLTREQLPNVPPDQIVGEPFRRDTAACIGLGAALIAQNDPAATMIVMPADHHIEPEREFQRAIHAAEQFAIDYPGALLTFGIPPTEPATGYGYIQRGTVLGERQSVSIAQAKAFKEKPDLEVARQFVEAGDFYWNSGIFVWKTAAILSELRRLKPAMYAAIERITEAWNGATRDEVFRREYDSIEKKSIDYAVMQDAEQVLVMHAPFHWDDVGSWLALERRNPQDAQGNTLQGSHVGIDTQNCVVVSDGDGVVTTIGVNNLIIIKSGSSVLVADRKDEGRVKEIVEQLQKLGWNHHL</sequence>
<dbReference type="InterPro" id="IPR049577">
    <property type="entry name" value="GMPP_N"/>
</dbReference>
<dbReference type="SUPFAM" id="SSF159283">
    <property type="entry name" value="Guanosine diphospho-D-mannose pyrophosphorylase/mannose-6-phosphate isomerase linker domain"/>
    <property type="match status" value="1"/>
</dbReference>
<dbReference type="Gene3D" id="3.90.550.10">
    <property type="entry name" value="Spore Coat Polysaccharide Biosynthesis Protein SpsA, Chain A"/>
    <property type="match status" value="1"/>
</dbReference>
<protein>
    <recommendedName>
        <fullName evidence="2">mannose-1-phosphate guanylyltransferase</fullName>
        <ecNumber evidence="2">2.7.7.13</ecNumber>
    </recommendedName>
</protein>
<evidence type="ECO:0000256" key="1">
    <source>
        <dbReference type="ARBA" id="ARBA00006115"/>
    </source>
</evidence>
<dbReference type="InterPro" id="IPR005835">
    <property type="entry name" value="NTP_transferase_dom"/>
</dbReference>
<feature type="domain" description="MannoseP isomerase/GMP-like beta-helix" evidence="9">
    <location>
        <begin position="295"/>
        <end position="350"/>
    </location>
</feature>
<dbReference type="InterPro" id="IPR051161">
    <property type="entry name" value="Mannose-6P_isomerase_type2"/>
</dbReference>
<accession>A0A225EFG1</accession>
<dbReference type="PANTHER" id="PTHR46390">
    <property type="entry name" value="MANNOSE-1-PHOSPHATE GUANYLYLTRANSFERASE"/>
    <property type="match status" value="1"/>
</dbReference>
<evidence type="ECO:0000256" key="5">
    <source>
        <dbReference type="ARBA" id="ARBA00022741"/>
    </source>
</evidence>
<organism evidence="10 11">
    <name type="scientific">Fimbriiglobus ruber</name>
    <dbReference type="NCBI Taxonomy" id="1908690"/>
    <lineage>
        <taxon>Bacteria</taxon>
        <taxon>Pseudomonadati</taxon>
        <taxon>Planctomycetota</taxon>
        <taxon>Planctomycetia</taxon>
        <taxon>Gemmatales</taxon>
        <taxon>Gemmataceae</taxon>
        <taxon>Fimbriiglobus</taxon>
    </lineage>
</organism>
<dbReference type="GO" id="GO:0004475">
    <property type="term" value="F:mannose-1-phosphate guanylyltransferase (GTP) activity"/>
    <property type="evidence" value="ECO:0007669"/>
    <property type="project" value="UniProtKB-EC"/>
</dbReference>
<dbReference type="GO" id="GO:0005525">
    <property type="term" value="F:GTP binding"/>
    <property type="evidence" value="ECO:0007669"/>
    <property type="project" value="UniProtKB-KW"/>
</dbReference>
<evidence type="ECO:0000313" key="10">
    <source>
        <dbReference type="EMBL" id="OWK46977.1"/>
    </source>
</evidence>
<evidence type="ECO:0000259" key="9">
    <source>
        <dbReference type="Pfam" id="PF22640"/>
    </source>
</evidence>
<evidence type="ECO:0000313" key="11">
    <source>
        <dbReference type="Proteomes" id="UP000214646"/>
    </source>
</evidence>
<dbReference type="EC" id="2.7.7.13" evidence="2"/>
<dbReference type="AlphaFoldDB" id="A0A225EFG1"/>
<dbReference type="FunFam" id="3.90.550.10:FF:000046">
    <property type="entry name" value="Mannose-1-phosphate guanylyltransferase (GDP)"/>
    <property type="match status" value="1"/>
</dbReference>
<dbReference type="SUPFAM" id="SSF53448">
    <property type="entry name" value="Nucleotide-diphospho-sugar transferases"/>
    <property type="match status" value="1"/>
</dbReference>
<comment type="catalytic activity">
    <reaction evidence="7">
        <text>alpha-D-mannose 1-phosphate + GTP + H(+) = GDP-alpha-D-mannose + diphosphate</text>
        <dbReference type="Rhea" id="RHEA:15229"/>
        <dbReference type="ChEBI" id="CHEBI:15378"/>
        <dbReference type="ChEBI" id="CHEBI:33019"/>
        <dbReference type="ChEBI" id="CHEBI:37565"/>
        <dbReference type="ChEBI" id="CHEBI:57527"/>
        <dbReference type="ChEBI" id="CHEBI:58409"/>
        <dbReference type="EC" id="2.7.7.13"/>
    </reaction>
</comment>
<dbReference type="PANTHER" id="PTHR46390:SF1">
    <property type="entry name" value="MANNOSE-1-PHOSPHATE GUANYLYLTRANSFERASE"/>
    <property type="match status" value="1"/>
</dbReference>
<evidence type="ECO:0000256" key="7">
    <source>
        <dbReference type="ARBA" id="ARBA00047343"/>
    </source>
</evidence>
<comment type="similarity">
    <text evidence="1">Belongs to the mannose-6-phosphate isomerase type 2 family.</text>
</comment>
<comment type="caution">
    <text evidence="10">The sequence shown here is derived from an EMBL/GenBank/DDBJ whole genome shotgun (WGS) entry which is preliminary data.</text>
</comment>
<evidence type="ECO:0000256" key="3">
    <source>
        <dbReference type="ARBA" id="ARBA00022679"/>
    </source>
</evidence>
<evidence type="ECO:0000256" key="2">
    <source>
        <dbReference type="ARBA" id="ARBA00012387"/>
    </source>
</evidence>
<dbReference type="RefSeq" id="WP_088252133.1">
    <property type="nucleotide sequence ID" value="NZ_NIDE01000001.1"/>
</dbReference>